<dbReference type="EMBL" id="BTSX01000006">
    <property type="protein sequence ID" value="GMT03782.1"/>
    <property type="molecule type" value="Genomic_DNA"/>
</dbReference>
<name>A0AAV5UB61_9BILA</name>
<gene>
    <name evidence="1" type="ORF">PENTCL1PPCAC_25956</name>
</gene>
<proteinExistence type="predicted"/>
<feature type="non-terminal residue" evidence="1">
    <location>
        <position position="72"/>
    </location>
</feature>
<keyword evidence="2" id="KW-1185">Reference proteome</keyword>
<evidence type="ECO:0000313" key="1">
    <source>
        <dbReference type="EMBL" id="GMT03782.1"/>
    </source>
</evidence>
<comment type="caution">
    <text evidence="1">The sequence shown here is derived from an EMBL/GenBank/DDBJ whole genome shotgun (WGS) entry which is preliminary data.</text>
</comment>
<dbReference type="AlphaFoldDB" id="A0AAV5UB61"/>
<evidence type="ECO:0000313" key="2">
    <source>
        <dbReference type="Proteomes" id="UP001432027"/>
    </source>
</evidence>
<protein>
    <submittedName>
        <fullName evidence="1">Uncharacterized protein</fullName>
    </submittedName>
</protein>
<reference evidence="1" key="1">
    <citation type="submission" date="2023-10" db="EMBL/GenBank/DDBJ databases">
        <title>Genome assembly of Pristionchus species.</title>
        <authorList>
            <person name="Yoshida K."/>
            <person name="Sommer R.J."/>
        </authorList>
    </citation>
    <scope>NUCLEOTIDE SEQUENCE</scope>
    <source>
        <strain evidence="1">RS0144</strain>
    </source>
</reference>
<dbReference type="Proteomes" id="UP001432027">
    <property type="component" value="Unassembled WGS sequence"/>
</dbReference>
<sequence length="72" mass="8684">FFCLIRLVDVEEHADTQDWRDHVVFTEIDIDAIAFDQETQHCFCMSRSRLLHECSDERTALEHPTVRREEKY</sequence>
<accession>A0AAV5UB61</accession>
<organism evidence="1 2">
    <name type="scientific">Pristionchus entomophagus</name>
    <dbReference type="NCBI Taxonomy" id="358040"/>
    <lineage>
        <taxon>Eukaryota</taxon>
        <taxon>Metazoa</taxon>
        <taxon>Ecdysozoa</taxon>
        <taxon>Nematoda</taxon>
        <taxon>Chromadorea</taxon>
        <taxon>Rhabditida</taxon>
        <taxon>Rhabditina</taxon>
        <taxon>Diplogasteromorpha</taxon>
        <taxon>Diplogasteroidea</taxon>
        <taxon>Neodiplogasteridae</taxon>
        <taxon>Pristionchus</taxon>
    </lineage>
</organism>
<feature type="non-terminal residue" evidence="1">
    <location>
        <position position="1"/>
    </location>
</feature>